<comment type="similarity">
    <text evidence="3 20">Belongs to the fatty acid desaturase type 1 family.</text>
</comment>
<dbReference type="GO" id="GO:0016215">
    <property type="term" value="F:acyl-CoA desaturase activity"/>
    <property type="evidence" value="ECO:0007669"/>
    <property type="project" value="UniProtKB-ARBA"/>
</dbReference>
<evidence type="ECO:0000256" key="21">
    <source>
        <dbReference type="SAM" id="MobiDB-lite"/>
    </source>
</evidence>
<dbReference type="GO" id="GO:0032259">
    <property type="term" value="P:methylation"/>
    <property type="evidence" value="ECO:0007669"/>
    <property type="project" value="UniProtKB-KW"/>
</dbReference>
<comment type="catalytic activity">
    <reaction evidence="18">
        <text>uridine(54) in tRNA + S-adenosyl-L-methionine = 5-methyluridine(54) in tRNA + S-adenosyl-L-homocysteine + H(+)</text>
        <dbReference type="Rhea" id="RHEA:42712"/>
        <dbReference type="Rhea" id="RHEA-COMP:10167"/>
        <dbReference type="Rhea" id="RHEA-COMP:10193"/>
        <dbReference type="ChEBI" id="CHEBI:15378"/>
        <dbReference type="ChEBI" id="CHEBI:57856"/>
        <dbReference type="ChEBI" id="CHEBI:59789"/>
        <dbReference type="ChEBI" id="CHEBI:65315"/>
        <dbReference type="ChEBI" id="CHEBI:74447"/>
        <dbReference type="EC" id="2.1.1.35"/>
    </reaction>
    <physiologicalReaction direction="left-to-right" evidence="18">
        <dbReference type="Rhea" id="RHEA:42713"/>
    </physiologicalReaction>
</comment>
<dbReference type="GO" id="GO:0003723">
    <property type="term" value="F:RNA binding"/>
    <property type="evidence" value="ECO:0007669"/>
    <property type="project" value="TreeGrafter"/>
</dbReference>
<dbReference type="Gene3D" id="2.40.50.1070">
    <property type="match status" value="1"/>
</dbReference>
<dbReference type="GO" id="GO:0016020">
    <property type="term" value="C:membrane"/>
    <property type="evidence" value="ECO:0007669"/>
    <property type="project" value="UniProtKB-SubCell"/>
</dbReference>
<dbReference type="InterPro" id="IPR001522">
    <property type="entry name" value="FADS-1_CS"/>
</dbReference>
<reference evidence="25" key="1">
    <citation type="journal article" date="2023" name="Science">
        <title>Genome structures resolve the early diversification of teleost fishes.</title>
        <authorList>
            <person name="Parey E."/>
            <person name="Louis A."/>
            <person name="Montfort J."/>
            <person name="Bouchez O."/>
            <person name="Roques C."/>
            <person name="Iampietro C."/>
            <person name="Lluch J."/>
            <person name="Castinel A."/>
            <person name="Donnadieu C."/>
            <person name="Desvignes T."/>
            <person name="Floi Bucao C."/>
            <person name="Jouanno E."/>
            <person name="Wen M."/>
            <person name="Mejri S."/>
            <person name="Dirks R."/>
            <person name="Jansen H."/>
            <person name="Henkel C."/>
            <person name="Chen W.J."/>
            <person name="Zahm M."/>
            <person name="Cabau C."/>
            <person name="Klopp C."/>
            <person name="Thompson A.W."/>
            <person name="Robinson-Rechavi M."/>
            <person name="Braasch I."/>
            <person name="Lecointre G."/>
            <person name="Bobe J."/>
            <person name="Postlethwait J.H."/>
            <person name="Berthelot C."/>
            <person name="Roest Crollius H."/>
            <person name="Guiguen Y."/>
        </authorList>
    </citation>
    <scope>NUCLEOTIDE SEQUENCE</scope>
    <source>
        <strain evidence="25">Concon-B</strain>
    </source>
</reference>
<dbReference type="InterPro" id="IPR005804">
    <property type="entry name" value="FA_desaturase_dom"/>
</dbReference>
<evidence type="ECO:0000256" key="4">
    <source>
        <dbReference type="ARBA" id="ARBA00022516"/>
    </source>
</evidence>
<dbReference type="EC" id="2.1.1.35" evidence="17"/>
<organism evidence="25 26">
    <name type="scientific">Conger conger</name>
    <name type="common">Conger eel</name>
    <name type="synonym">Muraena conger</name>
    <dbReference type="NCBI Taxonomy" id="82655"/>
    <lineage>
        <taxon>Eukaryota</taxon>
        <taxon>Metazoa</taxon>
        <taxon>Chordata</taxon>
        <taxon>Craniata</taxon>
        <taxon>Vertebrata</taxon>
        <taxon>Euteleostomi</taxon>
        <taxon>Actinopterygii</taxon>
        <taxon>Neopterygii</taxon>
        <taxon>Teleostei</taxon>
        <taxon>Anguilliformes</taxon>
        <taxon>Congridae</taxon>
        <taxon>Conger</taxon>
    </lineage>
</organism>
<feature type="binding site" evidence="19">
    <location>
        <position position="361"/>
    </location>
    <ligand>
        <name>S-adenosyl-L-methionine</name>
        <dbReference type="ChEBI" id="CHEBI:59789"/>
    </ligand>
</feature>
<dbReference type="CDD" id="cd03505">
    <property type="entry name" value="Delta9-FADS-like"/>
    <property type="match status" value="1"/>
</dbReference>
<evidence type="ECO:0000256" key="2">
    <source>
        <dbReference type="ARBA" id="ARBA00004141"/>
    </source>
</evidence>
<name>A0A9Q1HLR5_CONCO</name>
<evidence type="ECO:0000256" key="16">
    <source>
        <dbReference type="ARBA" id="ARBA00023160"/>
    </source>
</evidence>
<keyword evidence="14" id="KW-0443">Lipid metabolism</keyword>
<dbReference type="SUPFAM" id="SSF53335">
    <property type="entry name" value="S-adenosyl-L-methionine-dependent methyltransferases"/>
    <property type="match status" value="1"/>
</dbReference>
<comment type="cofactor">
    <cofactor evidence="1 20">
        <name>Fe(2+)</name>
        <dbReference type="ChEBI" id="CHEBI:29033"/>
    </cofactor>
</comment>
<feature type="domain" description="Fatty acid desaturase" evidence="23">
    <location>
        <begin position="572"/>
        <end position="776"/>
    </location>
</feature>
<accession>A0A9Q1HLR5</accession>
<evidence type="ECO:0000256" key="17">
    <source>
        <dbReference type="ARBA" id="ARBA00033763"/>
    </source>
</evidence>
<dbReference type="PRINTS" id="PR00075">
    <property type="entry name" value="FACDDSATRASE"/>
</dbReference>
<dbReference type="InterPro" id="IPR015876">
    <property type="entry name" value="Acyl-CoA_DS"/>
</dbReference>
<evidence type="ECO:0000256" key="5">
    <source>
        <dbReference type="ARBA" id="ARBA00022603"/>
    </source>
</evidence>
<keyword evidence="9" id="KW-0479">Metal-binding</keyword>
<dbReference type="GO" id="GO:0046872">
    <property type="term" value="F:metal ion binding"/>
    <property type="evidence" value="ECO:0007669"/>
    <property type="project" value="UniProtKB-KW"/>
</dbReference>
<keyword evidence="7 19" id="KW-0949">S-adenosyl-L-methionine</keyword>
<feature type="transmembrane region" description="Helical" evidence="22">
    <location>
        <begin position="714"/>
        <end position="735"/>
    </location>
</feature>
<dbReference type="PROSITE" id="PS51621">
    <property type="entry name" value="SAM_MT_RNA_M5U_1"/>
    <property type="match status" value="1"/>
</dbReference>
<dbReference type="Proteomes" id="UP001152803">
    <property type="component" value="Unassembled WGS sequence"/>
</dbReference>
<dbReference type="InterPro" id="IPR010280">
    <property type="entry name" value="U5_MeTrfase_fam"/>
</dbReference>
<evidence type="ECO:0000256" key="22">
    <source>
        <dbReference type="SAM" id="Phobius"/>
    </source>
</evidence>
<dbReference type="Pfam" id="PF00487">
    <property type="entry name" value="FA_desaturase"/>
    <property type="match status" value="1"/>
</dbReference>
<evidence type="ECO:0000256" key="11">
    <source>
        <dbReference type="ARBA" id="ARBA00022989"/>
    </source>
</evidence>
<feature type="transmembrane region" description="Helical" evidence="22">
    <location>
        <begin position="688"/>
        <end position="708"/>
    </location>
</feature>
<evidence type="ECO:0000256" key="15">
    <source>
        <dbReference type="ARBA" id="ARBA00023136"/>
    </source>
</evidence>
<evidence type="ECO:0000259" key="24">
    <source>
        <dbReference type="Pfam" id="PF13847"/>
    </source>
</evidence>
<keyword evidence="16 20" id="KW-0275">Fatty acid biosynthesis</keyword>
<keyword evidence="8 20" id="KW-0812">Transmembrane</keyword>
<keyword evidence="13" id="KW-0408">Iron</keyword>
<dbReference type="PROSITE" id="PS00476">
    <property type="entry name" value="FATTY_ACID_DESATUR_1"/>
    <property type="match status" value="1"/>
</dbReference>
<feature type="transmembrane region" description="Helical" evidence="22">
    <location>
        <begin position="573"/>
        <end position="594"/>
    </location>
</feature>
<keyword evidence="15 22" id="KW-0472">Membrane</keyword>
<dbReference type="PROSITE" id="PS51687">
    <property type="entry name" value="SAM_MT_RNA_M5U"/>
    <property type="match status" value="1"/>
</dbReference>
<protein>
    <recommendedName>
        <fullName evidence="17">tRNA (uracil(54)-C(5))-methyltransferase</fullName>
        <ecNumber evidence="17">2.1.1.35</ecNumber>
    </recommendedName>
</protein>
<dbReference type="CDD" id="cd02440">
    <property type="entry name" value="AdoMet_MTases"/>
    <property type="match status" value="1"/>
</dbReference>
<dbReference type="AlphaFoldDB" id="A0A9Q1HLR5"/>
<comment type="caution">
    <text evidence="19">Lacks conserved residue(s) required for the propagation of feature annotation.</text>
</comment>
<dbReference type="EMBL" id="JAFJMO010000018">
    <property type="protein sequence ID" value="KAJ8250785.1"/>
    <property type="molecule type" value="Genomic_DNA"/>
</dbReference>
<feature type="binding site" evidence="19">
    <location>
        <position position="294"/>
    </location>
    <ligand>
        <name>S-adenosyl-L-methionine</name>
        <dbReference type="ChEBI" id="CHEBI:59789"/>
    </ligand>
</feature>
<evidence type="ECO:0000256" key="12">
    <source>
        <dbReference type="ARBA" id="ARBA00023002"/>
    </source>
</evidence>
<evidence type="ECO:0000256" key="13">
    <source>
        <dbReference type="ARBA" id="ARBA00023004"/>
    </source>
</evidence>
<comment type="similarity">
    <text evidence="19">Belongs to the class I-like SAM-binding methyltransferase superfamily. RNA M5U methyltransferase family.</text>
</comment>
<evidence type="ECO:0000256" key="1">
    <source>
        <dbReference type="ARBA" id="ARBA00001954"/>
    </source>
</evidence>
<feature type="binding site" evidence="19">
    <location>
        <position position="411"/>
    </location>
    <ligand>
        <name>S-adenosyl-L-methionine</name>
        <dbReference type="ChEBI" id="CHEBI:59789"/>
    </ligand>
</feature>
<keyword evidence="11 22" id="KW-1133">Transmembrane helix</keyword>
<dbReference type="InterPro" id="IPR025714">
    <property type="entry name" value="Methyltranfer_dom"/>
</dbReference>
<dbReference type="InterPro" id="IPR029063">
    <property type="entry name" value="SAM-dependent_MTases_sf"/>
</dbReference>
<dbReference type="GO" id="GO:0006633">
    <property type="term" value="P:fatty acid biosynthetic process"/>
    <property type="evidence" value="ECO:0007669"/>
    <property type="project" value="UniProtKB-KW"/>
</dbReference>
<dbReference type="InterPro" id="IPR045850">
    <property type="entry name" value="TRM2_met"/>
</dbReference>
<evidence type="ECO:0000256" key="7">
    <source>
        <dbReference type="ARBA" id="ARBA00022691"/>
    </source>
</evidence>
<proteinExistence type="inferred from homology"/>
<dbReference type="PANTHER" id="PTHR45904">
    <property type="entry name" value="TRNA (URACIL-5-)-METHYLTRANSFERASE"/>
    <property type="match status" value="1"/>
</dbReference>
<dbReference type="Gene3D" id="3.40.50.150">
    <property type="entry name" value="Vaccinia Virus protein VP39"/>
    <property type="match status" value="1"/>
</dbReference>
<keyword evidence="4 20" id="KW-0444">Lipid biosynthesis</keyword>
<dbReference type="PANTHER" id="PTHR45904:SF1">
    <property type="entry name" value="TRNA (URACIL-5-)-METHYLTRANSFERASE HOMOLOG B"/>
    <property type="match status" value="1"/>
</dbReference>
<evidence type="ECO:0000259" key="23">
    <source>
        <dbReference type="Pfam" id="PF00487"/>
    </source>
</evidence>
<comment type="caution">
    <text evidence="25">The sequence shown here is derived from an EMBL/GenBank/DDBJ whole genome shotgun (WGS) entry which is preliminary data.</text>
</comment>
<dbReference type="Pfam" id="PF13847">
    <property type="entry name" value="Methyltransf_31"/>
    <property type="match status" value="1"/>
</dbReference>
<keyword evidence="5 19" id="KW-0489">Methyltransferase</keyword>
<feature type="region of interest" description="Disordered" evidence="21">
    <location>
        <begin position="37"/>
        <end position="64"/>
    </location>
</feature>
<evidence type="ECO:0000256" key="3">
    <source>
        <dbReference type="ARBA" id="ARBA00009295"/>
    </source>
</evidence>
<evidence type="ECO:0000256" key="8">
    <source>
        <dbReference type="ARBA" id="ARBA00022692"/>
    </source>
</evidence>
<dbReference type="OrthoDB" id="10250660at2759"/>
<keyword evidence="12 20" id="KW-0560">Oxidoreductase</keyword>
<evidence type="ECO:0000256" key="14">
    <source>
        <dbReference type="ARBA" id="ARBA00023098"/>
    </source>
</evidence>
<dbReference type="GO" id="GO:0030697">
    <property type="term" value="F:tRNA (uracil(54)-C5)-methyltransferase activity, S-adenosyl methionine-dependent"/>
    <property type="evidence" value="ECO:0007669"/>
    <property type="project" value="UniProtKB-EC"/>
</dbReference>
<evidence type="ECO:0000256" key="20">
    <source>
        <dbReference type="RuleBase" id="RU000581"/>
    </source>
</evidence>
<sequence>MFIVQSRTAFRFAQHFRAAYTPGKVYLGSSVKDAITSKDPKRPLGTFDKKRRRRKQGPPQNDTASWEERLADAVTPLWRLSYVQQLQLKQERQEDIVRRLSEAGGYRCPPVLPIRPSPVTDAYRNKSTFSVNVGPGGDPKTVGLYVGTGRAGSIVCVRGDHLKHIPEKHKLVARCYEEFLRLSPLEPCLLFHTGGHWREIVVRTNTAGHTMAIVVFHPQTMAPEEVQLHRAALLEYFTQGPGAACQLDSLYFQESAMTRCSHQEAPFQLLYGASHIHEDVLGLRFRISPDAFFQVNTAGAEVLYDSVREFSALGEVGGAVGEMSDGGEAGVGGATLLDVCCGAGVIGISMATAVDRVVGVEIVEQAVEDARHNAALNQARNCEFLPGKAEVVLPQLLPSLGSNRGLVVVANPSRAGLHYRVIRALRNLPSIRRLVYVSCKPEGEATRNFRELCCPANPRKKLAGEPFTMAAAVPVDMFPHTAHSQDCCISFEIGETMVTATATACPNPAEQRNGEATGVSSVEDVFDDTYKEREGPKPPRQIVWRNVILMTFLHTGALYGFTLLPSTSAMTLVWSMVCFFISALGVTAGAHRLWSHRSYKASVPLRIFLAVANSMAFQNDIYEWARDHRVHHKFSETDADPHNAVRGFFFAHIGWLLVRKHPDVIEKGKKLELADLKADKVVMFQRKYYKPSVLLLCFGVPMLVPWYLWGESLWVAYFVPGLLRYTVVLNATWLVNSAAHIWGNRPYDHTINPRENRFVAFSAIGEGFHNYHHTFPFDYSTSEFGCKVNLTTCFINTMCFLGLASDCKKASREVVAARVQRTGDGSHHSG</sequence>
<evidence type="ECO:0000256" key="6">
    <source>
        <dbReference type="ARBA" id="ARBA00022679"/>
    </source>
</evidence>
<feature type="active site" description="Nucleophile" evidence="19">
    <location>
        <position position="439"/>
    </location>
</feature>
<comment type="domain">
    <text evidence="20">The histidine box domains are involved in binding the catalytic metal ions.</text>
</comment>
<feature type="domain" description="Methyltransferase" evidence="24">
    <location>
        <begin position="333"/>
        <end position="396"/>
    </location>
</feature>
<keyword evidence="6 19" id="KW-0808">Transferase</keyword>
<evidence type="ECO:0000313" key="25">
    <source>
        <dbReference type="EMBL" id="KAJ8250785.1"/>
    </source>
</evidence>
<dbReference type="InterPro" id="IPR025823">
    <property type="entry name" value="TRM2B_chor"/>
</dbReference>
<keyword evidence="26" id="KW-1185">Reference proteome</keyword>
<comment type="subcellular location">
    <subcellularLocation>
        <location evidence="2">Membrane</location>
        <topology evidence="2">Multi-pass membrane protein</topology>
    </subcellularLocation>
</comment>
<evidence type="ECO:0000256" key="10">
    <source>
        <dbReference type="ARBA" id="ARBA00022832"/>
    </source>
</evidence>
<evidence type="ECO:0000256" key="18">
    <source>
        <dbReference type="ARBA" id="ARBA00047278"/>
    </source>
</evidence>
<evidence type="ECO:0000256" key="9">
    <source>
        <dbReference type="ARBA" id="ARBA00022723"/>
    </source>
</evidence>
<keyword evidence="10" id="KW-0276">Fatty acid metabolism</keyword>
<evidence type="ECO:0000256" key="19">
    <source>
        <dbReference type="PROSITE-ProRule" id="PRU01024"/>
    </source>
</evidence>
<evidence type="ECO:0000313" key="26">
    <source>
        <dbReference type="Proteomes" id="UP001152803"/>
    </source>
</evidence>
<dbReference type="GO" id="GO:0006396">
    <property type="term" value="P:RNA processing"/>
    <property type="evidence" value="ECO:0007669"/>
    <property type="project" value="InterPro"/>
</dbReference>
<gene>
    <name evidence="25" type="ORF">COCON_G00227070</name>
</gene>